<dbReference type="AlphaFoldDB" id="A0A2G7TA22"/>
<evidence type="ECO:0000256" key="3">
    <source>
        <dbReference type="ARBA" id="ARBA00022481"/>
    </source>
</evidence>
<feature type="domain" description="HAMP" evidence="11">
    <location>
        <begin position="293"/>
        <end position="347"/>
    </location>
</feature>
<keyword evidence="3" id="KW-0488">Methylation</keyword>
<dbReference type="CDD" id="cd06225">
    <property type="entry name" value="HAMP"/>
    <property type="match status" value="1"/>
</dbReference>
<dbReference type="Pfam" id="PF00015">
    <property type="entry name" value="MCPsignal"/>
    <property type="match status" value="1"/>
</dbReference>
<dbReference type="SUPFAM" id="SSF103190">
    <property type="entry name" value="Sensory domain-like"/>
    <property type="match status" value="1"/>
</dbReference>
<comment type="subcellular location">
    <subcellularLocation>
        <location evidence="1">Cell membrane</location>
        <topology evidence="1">Multi-pass membrane protein</topology>
    </subcellularLocation>
</comment>
<dbReference type="SUPFAM" id="SSF58104">
    <property type="entry name" value="Methyl-accepting chemotaxis protein (MCP) signaling domain"/>
    <property type="match status" value="1"/>
</dbReference>
<feature type="domain" description="Methyl-accepting transducer" evidence="10">
    <location>
        <begin position="352"/>
        <end position="581"/>
    </location>
</feature>
<dbReference type="Gene3D" id="3.30.450.20">
    <property type="entry name" value="PAS domain"/>
    <property type="match status" value="2"/>
</dbReference>
<dbReference type="InterPro" id="IPR029151">
    <property type="entry name" value="Sensor-like_sf"/>
</dbReference>
<comment type="caution">
    <text evidence="12">The sequence shown here is derived from an EMBL/GenBank/DDBJ whole genome shotgun (WGS) entry which is preliminary data.</text>
</comment>
<dbReference type="PANTHER" id="PTHR43531:SF14">
    <property type="entry name" value="METHYL-ACCEPTING CHEMOTAXIS PROTEIN I-RELATED"/>
    <property type="match status" value="1"/>
</dbReference>
<proteinExistence type="inferred from homology"/>
<evidence type="ECO:0000256" key="4">
    <source>
        <dbReference type="ARBA" id="ARBA00022692"/>
    </source>
</evidence>
<reference evidence="12" key="1">
    <citation type="submission" date="2017-10" db="EMBL/GenBank/DDBJ databases">
        <title>Chryseobacterium sp. B5 is a hydrocarbonoclastic and plant growth promoting bacterium.</title>
        <authorList>
            <person name="Thijs S."/>
            <person name="Gkorezis P."/>
            <person name="Van Hamme J."/>
        </authorList>
    </citation>
    <scope>NUCLEOTIDE SEQUENCE</scope>
    <source>
        <strain evidence="12">B5</strain>
    </source>
</reference>
<dbReference type="PROSITE" id="PS50885">
    <property type="entry name" value="HAMP"/>
    <property type="match status" value="1"/>
</dbReference>
<dbReference type="CDD" id="cd11386">
    <property type="entry name" value="MCP_signal"/>
    <property type="match status" value="1"/>
</dbReference>
<evidence type="ECO:0000313" key="12">
    <source>
        <dbReference type="EMBL" id="PII36734.1"/>
    </source>
</evidence>
<gene>
    <name evidence="12" type="ORF">CTI11_05375</name>
</gene>
<keyword evidence="5 9" id="KW-1133">Transmembrane helix</keyword>
<keyword evidence="2" id="KW-1003">Cell membrane</keyword>
<dbReference type="SMART" id="SM00283">
    <property type="entry name" value="MA"/>
    <property type="match status" value="1"/>
</dbReference>
<feature type="transmembrane region" description="Helical" evidence="9">
    <location>
        <begin position="272"/>
        <end position="293"/>
    </location>
</feature>
<dbReference type="InterPro" id="IPR003660">
    <property type="entry name" value="HAMP_dom"/>
</dbReference>
<evidence type="ECO:0000256" key="1">
    <source>
        <dbReference type="ARBA" id="ARBA00004651"/>
    </source>
</evidence>
<evidence type="ECO:0000256" key="6">
    <source>
        <dbReference type="ARBA" id="ARBA00023136"/>
    </source>
</evidence>
<dbReference type="Pfam" id="PF02743">
    <property type="entry name" value="dCache_1"/>
    <property type="match status" value="1"/>
</dbReference>
<dbReference type="CDD" id="cd12912">
    <property type="entry name" value="PDC2_MCP_like"/>
    <property type="match status" value="1"/>
</dbReference>
<dbReference type="InterPro" id="IPR051310">
    <property type="entry name" value="MCP_chemotaxis"/>
</dbReference>
<keyword evidence="4 9" id="KW-0812">Transmembrane</keyword>
<keyword evidence="8" id="KW-0807">Transducer</keyword>
<evidence type="ECO:0000259" key="10">
    <source>
        <dbReference type="PROSITE" id="PS50111"/>
    </source>
</evidence>
<dbReference type="PROSITE" id="PS50111">
    <property type="entry name" value="CHEMOTAXIS_TRANSDUC_2"/>
    <property type="match status" value="1"/>
</dbReference>
<keyword evidence="6 9" id="KW-0472">Membrane</keyword>
<protein>
    <submittedName>
        <fullName evidence="12">Chemotaxis protein</fullName>
    </submittedName>
</protein>
<dbReference type="GO" id="GO:0004888">
    <property type="term" value="F:transmembrane signaling receptor activity"/>
    <property type="evidence" value="ECO:0007669"/>
    <property type="project" value="TreeGrafter"/>
</dbReference>
<evidence type="ECO:0000256" key="7">
    <source>
        <dbReference type="ARBA" id="ARBA00029447"/>
    </source>
</evidence>
<dbReference type="EMBL" id="PEKC01000012">
    <property type="protein sequence ID" value="PII36734.1"/>
    <property type="molecule type" value="Genomic_DNA"/>
</dbReference>
<evidence type="ECO:0000256" key="8">
    <source>
        <dbReference type="PROSITE-ProRule" id="PRU00284"/>
    </source>
</evidence>
<evidence type="ECO:0000259" key="11">
    <source>
        <dbReference type="PROSITE" id="PS50885"/>
    </source>
</evidence>
<evidence type="ECO:0000256" key="5">
    <source>
        <dbReference type="ARBA" id="ARBA00022989"/>
    </source>
</evidence>
<dbReference type="InterPro" id="IPR033479">
    <property type="entry name" value="dCache_1"/>
</dbReference>
<evidence type="ECO:0000256" key="9">
    <source>
        <dbReference type="SAM" id="Phobius"/>
    </source>
</evidence>
<dbReference type="Gene3D" id="1.10.287.950">
    <property type="entry name" value="Methyl-accepting chemotaxis protein"/>
    <property type="match status" value="1"/>
</dbReference>
<dbReference type="GO" id="GO:0006935">
    <property type="term" value="P:chemotaxis"/>
    <property type="evidence" value="ECO:0007669"/>
    <property type="project" value="TreeGrafter"/>
</dbReference>
<dbReference type="PANTHER" id="PTHR43531">
    <property type="entry name" value="PROTEIN ICFG"/>
    <property type="match status" value="1"/>
</dbReference>
<name>A0A2G7TA22_9FLAO</name>
<dbReference type="Pfam" id="PF00672">
    <property type="entry name" value="HAMP"/>
    <property type="match status" value="1"/>
</dbReference>
<dbReference type="GO" id="GO:0007165">
    <property type="term" value="P:signal transduction"/>
    <property type="evidence" value="ECO:0007669"/>
    <property type="project" value="UniProtKB-KW"/>
</dbReference>
<dbReference type="FunFam" id="1.10.287.950:FF:000001">
    <property type="entry name" value="Methyl-accepting chemotaxis sensory transducer"/>
    <property type="match status" value="1"/>
</dbReference>
<dbReference type="SMART" id="SM00304">
    <property type="entry name" value="HAMP"/>
    <property type="match status" value="1"/>
</dbReference>
<sequence length="610" mass="64410">MFQSLRARLIALSVAIVTVAMLALAIANFLTVQRHVLSTLDDQSRQLVNAQAQVLGEWVATKRLLTHTLAQAVDTPDPRAVVQALRDGGGFSDAYFGYTDKRMFFLNEMAADYDVTARPWFRQALKEGRPIVTAPYLFVSPPEVGVTFAEPVGPAGNPVAVVGTDVLLTTVVRTVGAIRPTPGSFAFLVDEAGAIVTHPDPALTLKPVSALSPQLRADAIQALPKEDTGMRTAVGGKDFLLYGQGVPGTNWQLVVAVQRDEALSALGSLLKVSGAIVAISLILAIALLGAVIARVTRRLAVVRDALEDIASGDGDLTRRLSVQGNDELTQIARAFNHFTDKIASVLVRIRESSETVRHASTEIASGNQDLSARTEQQASSLEETAAAMEQLTATVQHNAENARQARQLASSASDIATHGGTVVDQVVRTMGGIEQSSHRIADIIGVIDSIAFQTNILALNAAVEAARAGEQGRGFAVVASEVRSLAQRSATAAKEIKALIDDSVGQVDAGSRLVQDAGATMGKVVESVQRVTAIVTEISNASQEQSTGIAEIGTAVSQMDQSTQQNAALVEEATAAAQSLQQQAAQLADVVAGFRLDSELSRSRSIALHR</sequence>
<dbReference type="CDD" id="cd12913">
    <property type="entry name" value="PDC1_MCP_like"/>
    <property type="match status" value="1"/>
</dbReference>
<accession>A0A2G7TA22</accession>
<comment type="similarity">
    <text evidence="7">Belongs to the methyl-accepting chemotaxis (MCP) protein family.</text>
</comment>
<evidence type="ECO:0000256" key="2">
    <source>
        <dbReference type="ARBA" id="ARBA00022475"/>
    </source>
</evidence>
<dbReference type="GO" id="GO:0005886">
    <property type="term" value="C:plasma membrane"/>
    <property type="evidence" value="ECO:0007669"/>
    <property type="project" value="UniProtKB-SubCell"/>
</dbReference>
<organism evidence="12">
    <name type="scientific">Chryseobacterium sp. B5</name>
    <dbReference type="NCBI Taxonomy" id="2050562"/>
    <lineage>
        <taxon>Bacteria</taxon>
        <taxon>Pseudomonadati</taxon>
        <taxon>Bacteroidota</taxon>
        <taxon>Flavobacteriia</taxon>
        <taxon>Flavobacteriales</taxon>
        <taxon>Weeksellaceae</taxon>
        <taxon>Chryseobacterium group</taxon>
        <taxon>Chryseobacterium</taxon>
    </lineage>
</organism>
<dbReference type="InterPro" id="IPR004089">
    <property type="entry name" value="MCPsignal_dom"/>
</dbReference>